<evidence type="ECO:0000313" key="3">
    <source>
        <dbReference type="Proteomes" id="UP000237347"/>
    </source>
</evidence>
<protein>
    <submittedName>
        <fullName evidence="2">Malate dehydrogenase</fullName>
    </submittedName>
</protein>
<feature type="region of interest" description="Disordered" evidence="1">
    <location>
        <begin position="1"/>
        <end position="38"/>
    </location>
</feature>
<dbReference type="EMBL" id="PKMF04000035">
    <property type="protein sequence ID" value="KAK7856593.1"/>
    <property type="molecule type" value="Genomic_DNA"/>
</dbReference>
<dbReference type="AlphaFoldDB" id="A0AAW0LY02"/>
<proteinExistence type="predicted"/>
<keyword evidence="3" id="KW-1185">Reference proteome</keyword>
<sequence length="84" mass="9012">MNGAEPNRSRRGDGCCEPLPQSVGVKKGPGAVSLEAEEKPKQKRNIDYFITLQGQIGYAIVPMIARGIMLGPNKPVILHAADIV</sequence>
<organism evidence="2 3">
    <name type="scientific">Quercus suber</name>
    <name type="common">Cork oak</name>
    <dbReference type="NCBI Taxonomy" id="58331"/>
    <lineage>
        <taxon>Eukaryota</taxon>
        <taxon>Viridiplantae</taxon>
        <taxon>Streptophyta</taxon>
        <taxon>Embryophyta</taxon>
        <taxon>Tracheophyta</taxon>
        <taxon>Spermatophyta</taxon>
        <taxon>Magnoliopsida</taxon>
        <taxon>eudicotyledons</taxon>
        <taxon>Gunneridae</taxon>
        <taxon>Pentapetalae</taxon>
        <taxon>rosids</taxon>
        <taxon>fabids</taxon>
        <taxon>Fagales</taxon>
        <taxon>Fagaceae</taxon>
        <taxon>Quercus</taxon>
    </lineage>
</organism>
<evidence type="ECO:0000313" key="2">
    <source>
        <dbReference type="EMBL" id="KAK7856593.1"/>
    </source>
</evidence>
<evidence type="ECO:0000256" key="1">
    <source>
        <dbReference type="SAM" id="MobiDB-lite"/>
    </source>
</evidence>
<name>A0AAW0LY02_QUESU</name>
<reference evidence="2 3" key="1">
    <citation type="journal article" date="2018" name="Sci. Data">
        <title>The draft genome sequence of cork oak.</title>
        <authorList>
            <person name="Ramos A.M."/>
            <person name="Usie A."/>
            <person name="Barbosa P."/>
            <person name="Barros P.M."/>
            <person name="Capote T."/>
            <person name="Chaves I."/>
            <person name="Simoes F."/>
            <person name="Abreu I."/>
            <person name="Carrasquinho I."/>
            <person name="Faro C."/>
            <person name="Guimaraes J.B."/>
            <person name="Mendonca D."/>
            <person name="Nobrega F."/>
            <person name="Rodrigues L."/>
            <person name="Saibo N.J.M."/>
            <person name="Varela M.C."/>
            <person name="Egas C."/>
            <person name="Matos J."/>
            <person name="Miguel C.M."/>
            <person name="Oliveira M.M."/>
            <person name="Ricardo C.P."/>
            <person name="Goncalves S."/>
        </authorList>
    </citation>
    <scope>NUCLEOTIDE SEQUENCE [LARGE SCALE GENOMIC DNA]</scope>
    <source>
        <strain evidence="3">cv. HL8</strain>
    </source>
</reference>
<comment type="caution">
    <text evidence="2">The sequence shown here is derived from an EMBL/GenBank/DDBJ whole genome shotgun (WGS) entry which is preliminary data.</text>
</comment>
<accession>A0AAW0LY02</accession>
<dbReference type="Proteomes" id="UP000237347">
    <property type="component" value="Unassembled WGS sequence"/>
</dbReference>
<gene>
    <name evidence="2" type="primary">CMDH_7</name>
    <name evidence="2" type="ORF">CFP56_022667</name>
</gene>